<sequence>MSDYVDLDPFWVKNRADFLAERSTFAAPTACGTCRGRSEAGDPVEHDECQQRATLLQAPDHPYYEILAGFPLEENEKLPPRFHVPVFDDCGQPNAWLCAVCWEEGQVVGWPCATATKYGAQVFTPMPAAETEWEKRTARIAELEAALADARTQALAEAKNAVVEWLVKKAHEGTEVSRLADKVERGAIRLFHDAELAAAATEPQHYDKIPDPLDGCHWCACGNRWPCKDAPAVTA</sequence>
<comment type="caution">
    <text evidence="1">The sequence shown here is derived from an EMBL/GenBank/DDBJ whole genome shotgun (WGS) entry which is preliminary data.</text>
</comment>
<organism evidence="1 2">
    <name type="scientific">Streptomyces triticiradicis</name>
    <dbReference type="NCBI Taxonomy" id="2651189"/>
    <lineage>
        <taxon>Bacteria</taxon>
        <taxon>Bacillati</taxon>
        <taxon>Actinomycetota</taxon>
        <taxon>Actinomycetes</taxon>
        <taxon>Kitasatosporales</taxon>
        <taxon>Streptomycetaceae</taxon>
        <taxon>Streptomyces</taxon>
    </lineage>
</organism>
<reference evidence="1 2" key="1">
    <citation type="submission" date="2019-09" db="EMBL/GenBank/DDBJ databases">
        <title>Isolation and identification of active actinomycetes.</title>
        <authorList>
            <person name="Yu Z."/>
            <person name="Han C."/>
            <person name="Yu B."/>
        </authorList>
    </citation>
    <scope>NUCLEOTIDE SEQUENCE [LARGE SCALE GENOMIC DNA]</scope>
    <source>
        <strain evidence="1 2">NEAU-H2</strain>
    </source>
</reference>
<proteinExistence type="predicted"/>
<evidence type="ECO:0000313" key="1">
    <source>
        <dbReference type="EMBL" id="KAB1979270.1"/>
    </source>
</evidence>
<gene>
    <name evidence="1" type="ORF">F8144_36510</name>
</gene>
<dbReference type="Proteomes" id="UP000442990">
    <property type="component" value="Unassembled WGS sequence"/>
</dbReference>
<protein>
    <submittedName>
        <fullName evidence="1">Uncharacterized protein</fullName>
    </submittedName>
</protein>
<accession>A0A7J5D520</accession>
<dbReference type="RefSeq" id="WP_151473720.1">
    <property type="nucleotide sequence ID" value="NZ_WBKG01000043.1"/>
</dbReference>
<dbReference type="AlphaFoldDB" id="A0A7J5D520"/>
<name>A0A7J5D520_9ACTN</name>
<dbReference type="EMBL" id="WBKG01000043">
    <property type="protein sequence ID" value="KAB1979270.1"/>
    <property type="molecule type" value="Genomic_DNA"/>
</dbReference>
<evidence type="ECO:0000313" key="2">
    <source>
        <dbReference type="Proteomes" id="UP000442990"/>
    </source>
</evidence>
<keyword evidence="2" id="KW-1185">Reference proteome</keyword>